<dbReference type="AlphaFoldDB" id="A0A1Y0B297"/>
<keyword evidence="1" id="KW-0496">Mitochondrion</keyword>
<gene>
    <name evidence="1" type="ORF">AEK19_MT1273</name>
</gene>
<accession>A0A1Y0B297</accession>
<dbReference type="EMBL" id="KY774314">
    <property type="protein sequence ID" value="ART31479.1"/>
    <property type="molecule type" value="Genomic_DNA"/>
</dbReference>
<reference evidence="1" key="1">
    <citation type="submission" date="2017-03" db="EMBL/GenBank/DDBJ databases">
        <title>The mitochondrial genome of the carnivorous plant Utricularia reniformis (Lentibulariaceae): structure, comparative analysis and evolutionary landmarks.</title>
        <authorList>
            <person name="Silva S.R."/>
            <person name="Alvarenga D.O."/>
            <person name="Michael T.P."/>
            <person name="Miranda V.F.O."/>
            <person name="Varani A.M."/>
        </authorList>
    </citation>
    <scope>NUCLEOTIDE SEQUENCE</scope>
</reference>
<protein>
    <submittedName>
        <fullName evidence="1">Uncharacterized protein</fullName>
    </submittedName>
</protein>
<proteinExistence type="predicted"/>
<organism evidence="1">
    <name type="scientific">Utricularia reniformis</name>
    <dbReference type="NCBI Taxonomy" id="192314"/>
    <lineage>
        <taxon>Eukaryota</taxon>
        <taxon>Viridiplantae</taxon>
        <taxon>Streptophyta</taxon>
        <taxon>Embryophyta</taxon>
        <taxon>Tracheophyta</taxon>
        <taxon>Spermatophyta</taxon>
        <taxon>Magnoliopsida</taxon>
        <taxon>eudicotyledons</taxon>
        <taxon>Gunneridae</taxon>
        <taxon>Pentapetalae</taxon>
        <taxon>asterids</taxon>
        <taxon>lamiids</taxon>
        <taxon>Lamiales</taxon>
        <taxon>Lentibulariaceae</taxon>
        <taxon>Utricularia</taxon>
    </lineage>
</organism>
<sequence>MISVCLAVFLVLMEEFESEGNRLIQQRPWAGKKVFQKSYRMSELYPSCWILYLLITLLLVRGL</sequence>
<geneLocation type="mitochondrion" evidence="1"/>
<name>A0A1Y0B297_9LAMI</name>
<evidence type="ECO:0000313" key="1">
    <source>
        <dbReference type="EMBL" id="ART31479.1"/>
    </source>
</evidence>